<dbReference type="AlphaFoldDB" id="A0A835LP36"/>
<evidence type="ECO:0000313" key="2">
    <source>
        <dbReference type="EMBL" id="KAF9602185.1"/>
    </source>
</evidence>
<proteinExistence type="predicted"/>
<gene>
    <name evidence="2" type="ORF">IFM89_025485</name>
</gene>
<feature type="region of interest" description="Disordered" evidence="1">
    <location>
        <begin position="16"/>
        <end position="94"/>
    </location>
</feature>
<comment type="caution">
    <text evidence="2">The sequence shown here is derived from an EMBL/GenBank/DDBJ whole genome shotgun (WGS) entry which is preliminary data.</text>
</comment>
<feature type="compositionally biased region" description="Polar residues" evidence="1">
    <location>
        <begin position="77"/>
        <end position="94"/>
    </location>
</feature>
<reference evidence="2 3" key="1">
    <citation type="submission" date="2020-10" db="EMBL/GenBank/DDBJ databases">
        <title>The Coptis chinensis genome and diversification of protoberbering-type alkaloids.</title>
        <authorList>
            <person name="Wang B."/>
            <person name="Shu S."/>
            <person name="Song C."/>
            <person name="Liu Y."/>
        </authorList>
    </citation>
    <scope>NUCLEOTIDE SEQUENCE [LARGE SCALE GENOMIC DNA]</scope>
    <source>
        <strain evidence="2">HL-2020</strain>
        <tissue evidence="2">Leaf</tissue>
    </source>
</reference>
<dbReference type="EMBL" id="JADFTS010000006">
    <property type="protein sequence ID" value="KAF9602185.1"/>
    <property type="molecule type" value="Genomic_DNA"/>
</dbReference>
<feature type="region of interest" description="Disordered" evidence="1">
    <location>
        <begin position="106"/>
        <end position="172"/>
    </location>
</feature>
<sequence>MNRYAKMRFVKTNKAKSIDFSDLFSPPQTPKPITSQTQQTTKQASDNGTTHTTHDTLSRMENEDGGGKKRSHMILSKNFSTTSQRFKADNKQTSTLQATVKRAFSMRRSTSVSERYCRIHDQSDHPALGSSSPTHDDDDEDDVNHETMEIKKKKNKKGARSLKSVGVYSEYN</sequence>
<evidence type="ECO:0000256" key="1">
    <source>
        <dbReference type="SAM" id="MobiDB-lite"/>
    </source>
</evidence>
<dbReference type="PANTHER" id="PTHR38386">
    <property type="entry name" value="OS05G0426900 PROTEIN"/>
    <property type="match status" value="1"/>
</dbReference>
<feature type="compositionally biased region" description="Basic and acidic residues" evidence="1">
    <location>
        <begin position="115"/>
        <end position="124"/>
    </location>
</feature>
<organism evidence="2 3">
    <name type="scientific">Coptis chinensis</name>
    <dbReference type="NCBI Taxonomy" id="261450"/>
    <lineage>
        <taxon>Eukaryota</taxon>
        <taxon>Viridiplantae</taxon>
        <taxon>Streptophyta</taxon>
        <taxon>Embryophyta</taxon>
        <taxon>Tracheophyta</taxon>
        <taxon>Spermatophyta</taxon>
        <taxon>Magnoliopsida</taxon>
        <taxon>Ranunculales</taxon>
        <taxon>Ranunculaceae</taxon>
        <taxon>Coptidoideae</taxon>
        <taxon>Coptis</taxon>
    </lineage>
</organism>
<keyword evidence="3" id="KW-1185">Reference proteome</keyword>
<feature type="compositionally biased region" description="Basic residues" evidence="1">
    <location>
        <begin position="151"/>
        <end position="160"/>
    </location>
</feature>
<protein>
    <submittedName>
        <fullName evidence="2">Uncharacterized protein</fullName>
    </submittedName>
</protein>
<dbReference type="OrthoDB" id="1931397at2759"/>
<feature type="compositionally biased region" description="Low complexity" evidence="1">
    <location>
        <begin position="31"/>
        <end position="43"/>
    </location>
</feature>
<evidence type="ECO:0000313" key="3">
    <source>
        <dbReference type="Proteomes" id="UP000631114"/>
    </source>
</evidence>
<dbReference type="PANTHER" id="PTHR38386:SF6">
    <property type="entry name" value="OS05G0426900 PROTEIN"/>
    <property type="match status" value="1"/>
</dbReference>
<name>A0A835LP36_9MAGN</name>
<dbReference type="Proteomes" id="UP000631114">
    <property type="component" value="Unassembled WGS sequence"/>
</dbReference>
<accession>A0A835LP36</accession>
<feature type="compositionally biased region" description="Basic and acidic residues" evidence="1">
    <location>
        <begin position="52"/>
        <end position="67"/>
    </location>
</feature>